<dbReference type="GO" id="GO:0005743">
    <property type="term" value="C:mitochondrial inner membrane"/>
    <property type="evidence" value="ECO:0007669"/>
    <property type="project" value="UniProtKB-ARBA"/>
</dbReference>
<comment type="caution">
    <text evidence="8">The sequence shown here is derived from an EMBL/GenBank/DDBJ whole genome shotgun (WGS) entry which is preliminary data.</text>
</comment>
<dbReference type="PANTHER" id="PTHR12899:SF3">
    <property type="entry name" value="LARGE RIBOSOMAL SUBUNIT PROTEIN UL18M"/>
    <property type="match status" value="1"/>
</dbReference>
<dbReference type="InterPro" id="IPR005484">
    <property type="entry name" value="Ribosomal_uL18_bac/plant/anim"/>
</dbReference>
<reference evidence="8" key="1">
    <citation type="journal article" date="2021" name="Mol. Ecol. Resour.">
        <title>Apolygus lucorum genome provides insights into omnivorousness and mesophyll feeding.</title>
        <authorList>
            <person name="Liu Y."/>
            <person name="Liu H."/>
            <person name="Wang H."/>
            <person name="Huang T."/>
            <person name="Liu B."/>
            <person name="Yang B."/>
            <person name="Yin L."/>
            <person name="Li B."/>
            <person name="Zhang Y."/>
            <person name="Zhang S."/>
            <person name="Jiang F."/>
            <person name="Zhang X."/>
            <person name="Ren Y."/>
            <person name="Wang B."/>
            <person name="Wang S."/>
            <person name="Lu Y."/>
            <person name="Wu K."/>
            <person name="Fan W."/>
            <person name="Wang G."/>
        </authorList>
    </citation>
    <scope>NUCLEOTIDE SEQUENCE</scope>
    <source>
        <strain evidence="8">12Hb</strain>
    </source>
</reference>
<keyword evidence="5" id="KW-0687">Ribonucleoprotein</keyword>
<dbReference type="GO" id="GO:1990904">
    <property type="term" value="C:ribonucleoprotein complex"/>
    <property type="evidence" value="ECO:0007669"/>
    <property type="project" value="UniProtKB-KW"/>
</dbReference>
<dbReference type="InterPro" id="IPR036967">
    <property type="entry name" value="Ribosomal_uS11_sf"/>
</dbReference>
<evidence type="ECO:0000256" key="4">
    <source>
        <dbReference type="ARBA" id="ARBA00023128"/>
    </source>
</evidence>
<evidence type="ECO:0000256" key="7">
    <source>
        <dbReference type="ARBA" id="ARBA00082661"/>
    </source>
</evidence>
<dbReference type="GO" id="GO:0008097">
    <property type="term" value="F:5S rRNA binding"/>
    <property type="evidence" value="ECO:0007669"/>
    <property type="project" value="TreeGrafter"/>
</dbReference>
<keyword evidence="9" id="KW-1185">Reference proteome</keyword>
<comment type="subcellular location">
    <subcellularLocation>
        <location evidence="1">Mitochondrion</location>
    </subcellularLocation>
</comment>
<keyword evidence="3" id="KW-0689">Ribosomal protein</keyword>
<protein>
    <recommendedName>
        <fullName evidence="6">Large ribosomal subunit protein uL18m</fullName>
    </recommendedName>
    <alternativeName>
        <fullName evidence="7">39S ribosomal protein L18, mitochondrial</fullName>
    </alternativeName>
</protein>
<dbReference type="GO" id="GO:0005840">
    <property type="term" value="C:ribosome"/>
    <property type="evidence" value="ECO:0007669"/>
    <property type="project" value="UniProtKB-KW"/>
</dbReference>
<proteinExistence type="inferred from homology"/>
<dbReference type="OrthoDB" id="1932324at2759"/>
<evidence type="ECO:0000313" key="9">
    <source>
        <dbReference type="Proteomes" id="UP000466442"/>
    </source>
</evidence>
<dbReference type="GO" id="GO:0006412">
    <property type="term" value="P:translation"/>
    <property type="evidence" value="ECO:0007669"/>
    <property type="project" value="InterPro"/>
</dbReference>
<evidence type="ECO:0000256" key="5">
    <source>
        <dbReference type="ARBA" id="ARBA00023274"/>
    </source>
</evidence>
<sequence length="194" mass="22428">MKIKSEDSAFYTYCCPYRKMTHFLPPRLVPHSAAKLSKPASEFVLNRNPRNLEKLCIAYRPSGWWLETPGRNYWHKLFIEKNSRNVSAYIQHYTGTVPLTASTREWAIKKHLYSSVDRSAFVNLGRILAHRCLQSGITEMICDHQPPKDAPKTNVEAFLMEMMNGGVSLTEPEQYVNPRPSDVFRPEKPWKVLS</sequence>
<dbReference type="SUPFAM" id="SSF53137">
    <property type="entry name" value="Translational machinery components"/>
    <property type="match status" value="1"/>
</dbReference>
<evidence type="ECO:0000256" key="6">
    <source>
        <dbReference type="ARBA" id="ARBA00069051"/>
    </source>
</evidence>
<keyword evidence="4" id="KW-0496">Mitochondrion</keyword>
<evidence type="ECO:0000256" key="3">
    <source>
        <dbReference type="ARBA" id="ARBA00022980"/>
    </source>
</evidence>
<accession>A0A6A4JBY0</accession>
<name>A0A6A4JBY0_APOLU</name>
<dbReference type="GO" id="GO:0003735">
    <property type="term" value="F:structural constituent of ribosome"/>
    <property type="evidence" value="ECO:0007669"/>
    <property type="project" value="InterPro"/>
</dbReference>
<dbReference type="EMBL" id="WIXP02000006">
    <property type="protein sequence ID" value="KAF6208760.1"/>
    <property type="molecule type" value="Genomic_DNA"/>
</dbReference>
<evidence type="ECO:0000256" key="2">
    <source>
        <dbReference type="ARBA" id="ARBA00007116"/>
    </source>
</evidence>
<organism evidence="8 9">
    <name type="scientific">Apolygus lucorum</name>
    <name type="common">Small green plant bug</name>
    <name type="synonym">Lygocoris lucorum</name>
    <dbReference type="NCBI Taxonomy" id="248454"/>
    <lineage>
        <taxon>Eukaryota</taxon>
        <taxon>Metazoa</taxon>
        <taxon>Ecdysozoa</taxon>
        <taxon>Arthropoda</taxon>
        <taxon>Hexapoda</taxon>
        <taxon>Insecta</taxon>
        <taxon>Pterygota</taxon>
        <taxon>Neoptera</taxon>
        <taxon>Paraneoptera</taxon>
        <taxon>Hemiptera</taxon>
        <taxon>Heteroptera</taxon>
        <taxon>Panheteroptera</taxon>
        <taxon>Cimicomorpha</taxon>
        <taxon>Miridae</taxon>
        <taxon>Mirini</taxon>
        <taxon>Apolygus</taxon>
    </lineage>
</organism>
<evidence type="ECO:0000256" key="1">
    <source>
        <dbReference type="ARBA" id="ARBA00004173"/>
    </source>
</evidence>
<dbReference type="InterPro" id="IPR057268">
    <property type="entry name" value="Ribosomal_L18"/>
</dbReference>
<evidence type="ECO:0000313" key="8">
    <source>
        <dbReference type="EMBL" id="KAF6208760.1"/>
    </source>
</evidence>
<comment type="similarity">
    <text evidence="2">Belongs to the universal ribosomal protein uL18 family.</text>
</comment>
<dbReference type="AlphaFoldDB" id="A0A6A4JBY0"/>
<dbReference type="Gene3D" id="3.30.420.80">
    <property type="entry name" value="Ribosomal protein S11"/>
    <property type="match status" value="1"/>
</dbReference>
<dbReference type="FunFam" id="3.30.420.80:FF:000005">
    <property type="entry name" value="39S ribosomal protein L18, mitochondrial"/>
    <property type="match status" value="1"/>
</dbReference>
<dbReference type="Proteomes" id="UP000466442">
    <property type="component" value="Unassembled WGS sequence"/>
</dbReference>
<dbReference type="CDD" id="cd00432">
    <property type="entry name" value="Ribosomal_L18_L5e"/>
    <property type="match status" value="1"/>
</dbReference>
<dbReference type="PANTHER" id="PTHR12899">
    <property type="entry name" value="39S RIBOSOMAL PROTEIN L18, MITOCHONDRIAL"/>
    <property type="match status" value="1"/>
</dbReference>
<gene>
    <name evidence="8" type="ORF">GE061_014499</name>
</gene>